<evidence type="ECO:0000256" key="5">
    <source>
        <dbReference type="ARBA" id="ARBA00022989"/>
    </source>
</evidence>
<gene>
    <name evidence="9" type="ORF">E2553_45310</name>
</gene>
<evidence type="ECO:0000313" key="9">
    <source>
        <dbReference type="EMBL" id="TFE36859.1"/>
    </source>
</evidence>
<reference evidence="9 10" key="1">
    <citation type="submission" date="2019-03" db="EMBL/GenBank/DDBJ databases">
        <title>Complete Genome Sequence of Paraburkholderia dipogonis ICMP 19430T, a Nitrogen-fixing Symbiont of the South African Invasive Legume Dipogon lignosus in New Zealand.</title>
        <authorList>
            <person name="De Meyer S.E."/>
        </authorList>
    </citation>
    <scope>NUCLEOTIDE SEQUENCE [LARGE SCALE GENOMIC DNA]</scope>
    <source>
        <strain evidence="9 10">ICMP 19430</strain>
    </source>
</reference>
<protein>
    <submittedName>
        <fullName evidence="9">Sugar ABC transporter permease</fullName>
    </submittedName>
</protein>
<comment type="subcellular location">
    <subcellularLocation>
        <location evidence="1 7">Cell membrane</location>
        <topology evidence="1 7">Multi-pass membrane protein</topology>
    </subcellularLocation>
</comment>
<feature type="transmembrane region" description="Helical" evidence="7">
    <location>
        <begin position="180"/>
        <end position="201"/>
    </location>
</feature>
<keyword evidence="4 7" id="KW-0812">Transmembrane</keyword>
<dbReference type="GO" id="GO:0005886">
    <property type="term" value="C:plasma membrane"/>
    <property type="evidence" value="ECO:0007669"/>
    <property type="project" value="UniProtKB-SubCell"/>
</dbReference>
<feature type="transmembrane region" description="Helical" evidence="7">
    <location>
        <begin position="222"/>
        <end position="245"/>
    </location>
</feature>
<feature type="transmembrane region" description="Helical" evidence="7">
    <location>
        <begin position="282"/>
        <end position="304"/>
    </location>
</feature>
<feature type="transmembrane region" description="Helical" evidence="7">
    <location>
        <begin position="126"/>
        <end position="146"/>
    </location>
</feature>
<keyword evidence="3" id="KW-1003">Cell membrane</keyword>
<dbReference type="Proteomes" id="UP000297385">
    <property type="component" value="Unassembled WGS sequence"/>
</dbReference>
<keyword evidence="5 7" id="KW-1133">Transmembrane helix</keyword>
<feature type="domain" description="ABC transmembrane type-1" evidence="8">
    <location>
        <begin position="89"/>
        <end position="303"/>
    </location>
</feature>
<evidence type="ECO:0000256" key="4">
    <source>
        <dbReference type="ARBA" id="ARBA00022692"/>
    </source>
</evidence>
<sequence length="313" mass="34601">MTRAVPPYPQPVVQATQDHPLKPLRELPTHWLMLAPALIVVSGLILYPAFNAIWLSLTDTNILDLADQKFVGLYNFQEAFKSDAFWLSLLHLLMWVAGCVSGQLVFGMIGALLLNQKVRGRAMIRGVVLVPWATASILVALMWLWMLNPNYGIINHYLKAVGLLSGAHDWLGDPDTAFPTLMMIDVWQGVAFFSVMILAALQSVPKELLEAAKIDGANAWHSFWRITLPFIMPTVLITVVLRVVWTANYFDLILVVTNGGPANSTMTLPLHAYATAYQDFDFGMAAALGIIQAVILAVPVVAYVRHVLKKEVA</sequence>
<evidence type="ECO:0000313" key="10">
    <source>
        <dbReference type="Proteomes" id="UP000297385"/>
    </source>
</evidence>
<dbReference type="EMBL" id="SNVI01000008">
    <property type="protein sequence ID" value="TFE36859.1"/>
    <property type="molecule type" value="Genomic_DNA"/>
</dbReference>
<dbReference type="SUPFAM" id="SSF161098">
    <property type="entry name" value="MetI-like"/>
    <property type="match status" value="1"/>
</dbReference>
<dbReference type="PANTHER" id="PTHR43005:SF1">
    <property type="entry name" value="SPERMIDINE_PUTRESCINE TRANSPORT SYSTEM PERMEASE PROTEIN"/>
    <property type="match status" value="1"/>
</dbReference>
<dbReference type="PANTHER" id="PTHR43005">
    <property type="entry name" value="BLR7065 PROTEIN"/>
    <property type="match status" value="1"/>
</dbReference>
<evidence type="ECO:0000259" key="8">
    <source>
        <dbReference type="PROSITE" id="PS50928"/>
    </source>
</evidence>
<feature type="transmembrane region" description="Helical" evidence="7">
    <location>
        <begin position="31"/>
        <end position="50"/>
    </location>
</feature>
<evidence type="ECO:0000256" key="7">
    <source>
        <dbReference type="RuleBase" id="RU363032"/>
    </source>
</evidence>
<accession>A0A4Y8MHE3</accession>
<dbReference type="GO" id="GO:0055085">
    <property type="term" value="P:transmembrane transport"/>
    <property type="evidence" value="ECO:0007669"/>
    <property type="project" value="InterPro"/>
</dbReference>
<proteinExistence type="inferred from homology"/>
<dbReference type="Gene3D" id="1.10.3720.10">
    <property type="entry name" value="MetI-like"/>
    <property type="match status" value="1"/>
</dbReference>
<evidence type="ECO:0000256" key="6">
    <source>
        <dbReference type="ARBA" id="ARBA00023136"/>
    </source>
</evidence>
<keyword evidence="6 7" id="KW-0472">Membrane</keyword>
<evidence type="ECO:0000256" key="3">
    <source>
        <dbReference type="ARBA" id="ARBA00022475"/>
    </source>
</evidence>
<dbReference type="RefSeq" id="WP_134466780.1">
    <property type="nucleotide sequence ID" value="NZ_SNVI01000008.1"/>
</dbReference>
<name>A0A4Y8MHE3_9BURK</name>
<dbReference type="InterPro" id="IPR035906">
    <property type="entry name" value="MetI-like_sf"/>
</dbReference>
<comment type="similarity">
    <text evidence="7">Belongs to the binding-protein-dependent transport system permease family.</text>
</comment>
<feature type="transmembrane region" description="Helical" evidence="7">
    <location>
        <begin position="92"/>
        <end position="114"/>
    </location>
</feature>
<keyword evidence="2 7" id="KW-0813">Transport</keyword>
<evidence type="ECO:0000256" key="1">
    <source>
        <dbReference type="ARBA" id="ARBA00004651"/>
    </source>
</evidence>
<evidence type="ECO:0000256" key="2">
    <source>
        <dbReference type="ARBA" id="ARBA00022448"/>
    </source>
</evidence>
<organism evidence="9 10">
    <name type="scientific">Paraburkholderia dipogonis</name>
    <dbReference type="NCBI Taxonomy" id="1211383"/>
    <lineage>
        <taxon>Bacteria</taxon>
        <taxon>Pseudomonadati</taxon>
        <taxon>Pseudomonadota</taxon>
        <taxon>Betaproteobacteria</taxon>
        <taxon>Burkholderiales</taxon>
        <taxon>Burkholderiaceae</taxon>
        <taxon>Paraburkholderia</taxon>
    </lineage>
</organism>
<comment type="caution">
    <text evidence="9">The sequence shown here is derived from an EMBL/GenBank/DDBJ whole genome shotgun (WGS) entry which is preliminary data.</text>
</comment>
<dbReference type="Pfam" id="PF00528">
    <property type="entry name" value="BPD_transp_1"/>
    <property type="match status" value="1"/>
</dbReference>
<dbReference type="CDD" id="cd06261">
    <property type="entry name" value="TM_PBP2"/>
    <property type="match status" value="1"/>
</dbReference>
<dbReference type="AlphaFoldDB" id="A0A4Y8MHE3"/>
<dbReference type="PROSITE" id="PS50928">
    <property type="entry name" value="ABC_TM1"/>
    <property type="match status" value="1"/>
</dbReference>
<dbReference type="InterPro" id="IPR000515">
    <property type="entry name" value="MetI-like"/>
</dbReference>